<dbReference type="AlphaFoldDB" id="X1TGM5"/>
<name>X1TGM5_9ZZZZ</name>
<comment type="caution">
    <text evidence="1">The sequence shown here is derived from an EMBL/GenBank/DDBJ whole genome shotgun (WGS) entry which is preliminary data.</text>
</comment>
<gene>
    <name evidence="1" type="ORF">S12H4_44822</name>
</gene>
<evidence type="ECO:0000313" key="1">
    <source>
        <dbReference type="EMBL" id="GAJ04434.1"/>
    </source>
</evidence>
<dbReference type="EMBL" id="BARW01027652">
    <property type="protein sequence ID" value="GAJ04434.1"/>
    <property type="molecule type" value="Genomic_DNA"/>
</dbReference>
<proteinExistence type="predicted"/>
<sequence length="74" mass="8282">MTEQNITLAPGESRSVSFEAIPQEAKTFQVAVNGLTGSFKATTPYPVTISNMNIGSPIYDQLDYWYNPYQIVNY</sequence>
<feature type="non-terminal residue" evidence="1">
    <location>
        <position position="74"/>
    </location>
</feature>
<protein>
    <submittedName>
        <fullName evidence="1">Uncharacterized protein</fullName>
    </submittedName>
</protein>
<reference evidence="1" key="1">
    <citation type="journal article" date="2014" name="Front. Microbiol.">
        <title>High frequency of phylogenetically diverse reductive dehalogenase-homologous genes in deep subseafloor sedimentary metagenomes.</title>
        <authorList>
            <person name="Kawai M."/>
            <person name="Futagami T."/>
            <person name="Toyoda A."/>
            <person name="Takaki Y."/>
            <person name="Nishi S."/>
            <person name="Hori S."/>
            <person name="Arai W."/>
            <person name="Tsubouchi T."/>
            <person name="Morono Y."/>
            <person name="Uchiyama I."/>
            <person name="Ito T."/>
            <person name="Fujiyama A."/>
            <person name="Inagaki F."/>
            <person name="Takami H."/>
        </authorList>
    </citation>
    <scope>NUCLEOTIDE SEQUENCE</scope>
    <source>
        <strain evidence="1">Expedition CK06-06</strain>
    </source>
</reference>
<accession>X1TGM5</accession>
<organism evidence="1">
    <name type="scientific">marine sediment metagenome</name>
    <dbReference type="NCBI Taxonomy" id="412755"/>
    <lineage>
        <taxon>unclassified sequences</taxon>
        <taxon>metagenomes</taxon>
        <taxon>ecological metagenomes</taxon>
    </lineage>
</organism>